<dbReference type="SUPFAM" id="SSF51197">
    <property type="entry name" value="Clavaminate synthase-like"/>
    <property type="match status" value="1"/>
</dbReference>
<proteinExistence type="predicted"/>
<dbReference type="PANTHER" id="PTHR20883:SF46">
    <property type="entry name" value="PHYTANOYL-COA HYDROXYLASE"/>
    <property type="match status" value="1"/>
</dbReference>
<gene>
    <name evidence="1" type="ORF">GCM10010448_37210</name>
</gene>
<dbReference type="Gene3D" id="2.60.120.620">
    <property type="entry name" value="q2cbj1_9rhob like domain"/>
    <property type="match status" value="1"/>
</dbReference>
<accession>A0ABP6LMF6</accession>
<dbReference type="RefSeq" id="WP_234519861.1">
    <property type="nucleotide sequence ID" value="NZ_BAAAUF010000031.1"/>
</dbReference>
<protein>
    <recommendedName>
        <fullName evidence="3">Phytanoyl-CoA dioxygenase</fullName>
    </recommendedName>
</protein>
<organism evidence="1 2">
    <name type="scientific">Streptomyces glomeratus</name>
    <dbReference type="NCBI Taxonomy" id="284452"/>
    <lineage>
        <taxon>Bacteria</taxon>
        <taxon>Bacillati</taxon>
        <taxon>Actinomycetota</taxon>
        <taxon>Actinomycetes</taxon>
        <taxon>Kitasatosporales</taxon>
        <taxon>Streptomycetaceae</taxon>
        <taxon>Streptomyces</taxon>
    </lineage>
</organism>
<dbReference type="Proteomes" id="UP001501532">
    <property type="component" value="Unassembled WGS sequence"/>
</dbReference>
<name>A0ABP6LMF6_9ACTN</name>
<evidence type="ECO:0008006" key="3">
    <source>
        <dbReference type="Google" id="ProtNLM"/>
    </source>
</evidence>
<dbReference type="PANTHER" id="PTHR20883">
    <property type="entry name" value="PHYTANOYL-COA DIOXYGENASE DOMAIN CONTAINING 1"/>
    <property type="match status" value="1"/>
</dbReference>
<dbReference type="EMBL" id="BAAAUF010000031">
    <property type="protein sequence ID" value="GAA3050713.1"/>
    <property type="molecule type" value="Genomic_DNA"/>
</dbReference>
<evidence type="ECO:0000313" key="1">
    <source>
        <dbReference type="EMBL" id="GAA3050713.1"/>
    </source>
</evidence>
<comment type="caution">
    <text evidence="1">The sequence shown here is derived from an EMBL/GenBank/DDBJ whole genome shotgun (WGS) entry which is preliminary data.</text>
</comment>
<keyword evidence="2" id="KW-1185">Reference proteome</keyword>
<dbReference type="Pfam" id="PF05721">
    <property type="entry name" value="PhyH"/>
    <property type="match status" value="1"/>
</dbReference>
<dbReference type="InterPro" id="IPR008775">
    <property type="entry name" value="Phytyl_CoA_dOase-like"/>
</dbReference>
<sequence>MVDSHRLAARVPLTHEAEQHYRENGYVHFPGILSPAEVAEYRAAAEQLVRKEGPELWGPEDEVQVHYVANAWRKHDLLKRLALHPVITGLASALAEVPLRLYSSDILLKKPRRALPTLVHDDETGLPMSDARRTLSAWIALVDVPEERGCLSFMPGSHLRPDSACQGHMTSFAEFVNITEIWPDYAWRPWTTVPVRAGDVTFHHCRTVHRAGVNDTDEARVGYGVVYMDATATYLPGVQDQHLRHLRPGQPLDGPDFPLIEAG</sequence>
<evidence type="ECO:0000313" key="2">
    <source>
        <dbReference type="Proteomes" id="UP001501532"/>
    </source>
</evidence>
<reference evidence="2" key="1">
    <citation type="journal article" date="2019" name="Int. J. Syst. Evol. Microbiol.">
        <title>The Global Catalogue of Microorganisms (GCM) 10K type strain sequencing project: providing services to taxonomists for standard genome sequencing and annotation.</title>
        <authorList>
            <consortium name="The Broad Institute Genomics Platform"/>
            <consortium name="The Broad Institute Genome Sequencing Center for Infectious Disease"/>
            <person name="Wu L."/>
            <person name="Ma J."/>
        </authorList>
    </citation>
    <scope>NUCLEOTIDE SEQUENCE [LARGE SCALE GENOMIC DNA]</scope>
    <source>
        <strain evidence="2">JCM 9091</strain>
    </source>
</reference>